<keyword evidence="3" id="KW-1185">Reference proteome</keyword>
<keyword evidence="1" id="KW-1133">Transmembrane helix</keyword>
<keyword evidence="1" id="KW-0472">Membrane</keyword>
<dbReference type="Proteomes" id="UP001479436">
    <property type="component" value="Unassembled WGS sequence"/>
</dbReference>
<proteinExistence type="predicted"/>
<name>A0ABR2VK10_9FUNG</name>
<accession>A0ABR2VK10</accession>
<evidence type="ECO:0000313" key="2">
    <source>
        <dbReference type="EMBL" id="KAK9667553.1"/>
    </source>
</evidence>
<keyword evidence="1" id="KW-0812">Transmembrane</keyword>
<organism evidence="2 3">
    <name type="scientific">Basidiobolus ranarum</name>
    <dbReference type="NCBI Taxonomy" id="34480"/>
    <lineage>
        <taxon>Eukaryota</taxon>
        <taxon>Fungi</taxon>
        <taxon>Fungi incertae sedis</taxon>
        <taxon>Zoopagomycota</taxon>
        <taxon>Entomophthoromycotina</taxon>
        <taxon>Basidiobolomycetes</taxon>
        <taxon>Basidiobolales</taxon>
        <taxon>Basidiobolaceae</taxon>
        <taxon>Basidiobolus</taxon>
    </lineage>
</organism>
<sequence length="82" mass="8952">MGALSNDSHVLARYAGFYKGVQSAGAAIAWDIDAKRNPLMTQFIVNWVLLTASLPFSFIVARGIKDTSEVEHEKGVVEQDKA</sequence>
<evidence type="ECO:0000313" key="3">
    <source>
        <dbReference type="Proteomes" id="UP001479436"/>
    </source>
</evidence>
<reference evidence="2 3" key="1">
    <citation type="submission" date="2023-04" db="EMBL/GenBank/DDBJ databases">
        <title>Genome of Basidiobolus ranarum AG-B5.</title>
        <authorList>
            <person name="Stajich J.E."/>
            <person name="Carter-House D."/>
            <person name="Gryganskyi A."/>
        </authorList>
    </citation>
    <scope>NUCLEOTIDE SEQUENCE [LARGE SCALE GENOMIC DNA]</scope>
    <source>
        <strain evidence="2 3">AG-B5</strain>
    </source>
</reference>
<feature type="transmembrane region" description="Helical" evidence="1">
    <location>
        <begin position="44"/>
        <end position="64"/>
    </location>
</feature>
<dbReference type="EMBL" id="JASJQH010011055">
    <property type="protein sequence ID" value="KAK9667553.1"/>
    <property type="molecule type" value="Genomic_DNA"/>
</dbReference>
<comment type="caution">
    <text evidence="2">The sequence shown here is derived from an EMBL/GenBank/DDBJ whole genome shotgun (WGS) entry which is preliminary data.</text>
</comment>
<protein>
    <submittedName>
        <fullName evidence="2">Uncharacterized protein</fullName>
    </submittedName>
</protein>
<evidence type="ECO:0000256" key="1">
    <source>
        <dbReference type="SAM" id="Phobius"/>
    </source>
</evidence>
<gene>
    <name evidence="2" type="ORF">K7432_017698</name>
</gene>